<proteinExistence type="predicted"/>
<evidence type="ECO:0000256" key="4">
    <source>
        <dbReference type="ARBA" id="ARBA00022927"/>
    </source>
</evidence>
<dbReference type="InterPro" id="IPR019207">
    <property type="entry name" value="DUF2092"/>
</dbReference>
<comment type="caution">
    <text evidence="6">The sequence shown here is derived from an EMBL/GenBank/DDBJ whole genome shotgun (WGS) entry which is preliminary data.</text>
</comment>
<protein>
    <submittedName>
        <fullName evidence="6">DUF2092 domain-containing protein</fullName>
    </submittedName>
</protein>
<organism evidence="6 7">
    <name type="scientific">Allochromatium palmeri</name>
    <dbReference type="NCBI Taxonomy" id="231048"/>
    <lineage>
        <taxon>Bacteria</taxon>
        <taxon>Pseudomonadati</taxon>
        <taxon>Pseudomonadota</taxon>
        <taxon>Gammaproteobacteria</taxon>
        <taxon>Chromatiales</taxon>
        <taxon>Chromatiaceae</taxon>
        <taxon>Allochromatium</taxon>
    </lineage>
</organism>
<keyword evidence="7" id="KW-1185">Reference proteome</keyword>
<accession>A0A6N8E8X8</accession>
<evidence type="ECO:0000256" key="5">
    <source>
        <dbReference type="SAM" id="SignalP"/>
    </source>
</evidence>
<dbReference type="EMBL" id="WNKT01000008">
    <property type="protein sequence ID" value="MTW20595.1"/>
    <property type="molecule type" value="Genomic_DNA"/>
</dbReference>
<dbReference type="OrthoDB" id="116979at2"/>
<dbReference type="GO" id="GO:0015031">
    <property type="term" value="P:protein transport"/>
    <property type="evidence" value="ECO:0007669"/>
    <property type="project" value="UniProtKB-KW"/>
</dbReference>
<dbReference type="Proteomes" id="UP000434044">
    <property type="component" value="Unassembled WGS sequence"/>
</dbReference>
<evidence type="ECO:0000256" key="3">
    <source>
        <dbReference type="ARBA" id="ARBA00022729"/>
    </source>
</evidence>
<name>A0A6N8E8X8_9GAMM</name>
<reference evidence="6 7" key="1">
    <citation type="submission" date="2019-11" db="EMBL/GenBank/DDBJ databases">
        <title>Whole-genome sequence of the anaerobic purple sulfur bacterium Allochromatium palmeri DSM 15591.</title>
        <authorList>
            <person name="Kyndt J.A."/>
            <person name="Meyer T.E."/>
        </authorList>
    </citation>
    <scope>NUCLEOTIDE SEQUENCE [LARGE SCALE GENOMIC DNA]</scope>
    <source>
        <strain evidence="6 7">DSM 15591</strain>
    </source>
</reference>
<feature type="signal peptide" evidence="5">
    <location>
        <begin position="1"/>
        <end position="24"/>
    </location>
</feature>
<dbReference type="SUPFAM" id="SSF89392">
    <property type="entry name" value="Prokaryotic lipoproteins and lipoprotein localization factors"/>
    <property type="match status" value="1"/>
</dbReference>
<dbReference type="InterPro" id="IPR029046">
    <property type="entry name" value="LolA/LolB/LppX"/>
</dbReference>
<gene>
    <name evidence="6" type="ORF">GJ668_05730</name>
</gene>
<keyword evidence="3 5" id="KW-0732">Signal</keyword>
<dbReference type="RefSeq" id="WP_155449189.1">
    <property type="nucleotide sequence ID" value="NZ_WNKT01000008.1"/>
</dbReference>
<dbReference type="Pfam" id="PF09865">
    <property type="entry name" value="DUF2092"/>
    <property type="match status" value="1"/>
</dbReference>
<evidence type="ECO:0000256" key="1">
    <source>
        <dbReference type="ARBA" id="ARBA00011245"/>
    </source>
</evidence>
<comment type="subunit">
    <text evidence="1">Monomer.</text>
</comment>
<evidence type="ECO:0000313" key="7">
    <source>
        <dbReference type="Proteomes" id="UP000434044"/>
    </source>
</evidence>
<dbReference type="AlphaFoldDB" id="A0A6N8E8X8"/>
<dbReference type="Gene3D" id="2.50.20.10">
    <property type="entry name" value="Lipoprotein localisation LolA/LolB/LppX"/>
    <property type="match status" value="1"/>
</dbReference>
<evidence type="ECO:0000313" key="6">
    <source>
        <dbReference type="EMBL" id="MTW20595.1"/>
    </source>
</evidence>
<sequence>MKSIDPRPVLLLLAGLTLSGAALAEKPQEAAAANEDSTPLIDPAAMQALERMGAYLRGLQSFSVKAEDTLDEVLESGQKIQLTKTVEIQARRPDRLRADVETDRKARELYYDGRNFTLVAPESRYYTTIAAPATIRETLEYLQAKYDVEFPLADLFLWGESGDNSGAIQEAMRVGASRIAGQLADHYAFRQTDVDWQIWIAQGEAPLPLRYVITSKDVEGEPQFTANLSWDTAAKPDEAVFSFTPTKDDHPIAILATDDAPATP</sequence>
<feature type="chain" id="PRO_5027096048" evidence="5">
    <location>
        <begin position="25"/>
        <end position="264"/>
    </location>
</feature>
<keyword evidence="2" id="KW-0813">Transport</keyword>
<evidence type="ECO:0000256" key="2">
    <source>
        <dbReference type="ARBA" id="ARBA00022448"/>
    </source>
</evidence>
<keyword evidence="4" id="KW-0653">Protein transport</keyword>